<protein>
    <submittedName>
        <fullName evidence="2">Transposase</fullName>
    </submittedName>
</protein>
<dbReference type="AlphaFoldDB" id="A0AAN1IBY5"/>
<gene>
    <name evidence="2" type="ORF">NRBB51_1551</name>
</gene>
<dbReference type="PANTHER" id="PTHR30007:SF1">
    <property type="entry name" value="BLR1914 PROTEIN"/>
    <property type="match status" value="1"/>
</dbReference>
<evidence type="ECO:0000256" key="1">
    <source>
        <dbReference type="SAM" id="MobiDB-lite"/>
    </source>
</evidence>
<dbReference type="EMBL" id="CP021392">
    <property type="protein sequence ID" value="AUD81635.1"/>
    <property type="molecule type" value="Genomic_DNA"/>
</dbReference>
<reference evidence="2 3" key="1">
    <citation type="submission" date="2017-05" db="EMBL/GenBank/DDBJ databases">
        <title>Comparative genomics and methylome analysis of the gut commensal Bifidobacterium breve.</title>
        <authorList>
            <person name="Bottacini F."/>
            <person name="Morrissey R."/>
            <person name="Roberts R.J."/>
            <person name="James K."/>
            <person name="van Breen J."/>
            <person name="Egan M."/>
            <person name="Lambert J."/>
            <person name="van Limpt K."/>
            <person name="Stanton C."/>
            <person name="Knol J."/>
            <person name="O' Connell Motherway M."/>
            <person name="van Sinderen D."/>
        </authorList>
    </citation>
    <scope>NUCLEOTIDE SEQUENCE [LARGE SCALE GENOMIC DNA]</scope>
    <source>
        <strain evidence="2 3">NRBB51</strain>
    </source>
</reference>
<name>A0AAN1IBY5_BIFBR</name>
<evidence type="ECO:0000313" key="3">
    <source>
        <dbReference type="Proteomes" id="UP000232609"/>
    </source>
</evidence>
<sequence>MASDGESTVVEIHVSPGDEHDAAHGRRSMAALGASVGAHPLMGRAYERDSTRLPAESFGLTPVVPPKRNRTAPWDYDREAHKGRNMVERVFNRMKHHRKAATRHDRLDETFLANLQLIPIAIYLKNTAKNPISVNTP</sequence>
<dbReference type="Proteomes" id="UP000232609">
    <property type="component" value="Chromosome"/>
</dbReference>
<feature type="region of interest" description="Disordered" evidence="1">
    <location>
        <begin position="56"/>
        <end position="77"/>
    </location>
</feature>
<accession>A0AAN1IBY5</accession>
<proteinExistence type="predicted"/>
<organism evidence="2 3">
    <name type="scientific">Bifidobacterium breve</name>
    <dbReference type="NCBI Taxonomy" id="1685"/>
    <lineage>
        <taxon>Bacteria</taxon>
        <taxon>Bacillati</taxon>
        <taxon>Actinomycetota</taxon>
        <taxon>Actinomycetes</taxon>
        <taxon>Bifidobacteriales</taxon>
        <taxon>Bifidobacteriaceae</taxon>
        <taxon>Bifidobacterium</taxon>
    </lineage>
</organism>
<evidence type="ECO:0000313" key="2">
    <source>
        <dbReference type="EMBL" id="AUD81635.1"/>
    </source>
</evidence>
<dbReference type="PANTHER" id="PTHR30007">
    <property type="entry name" value="PHP DOMAIN PROTEIN"/>
    <property type="match status" value="1"/>
</dbReference>